<organism evidence="1 2">
    <name type="scientific">Listeria fleischmannii</name>
    <dbReference type="NCBI Taxonomy" id="1069827"/>
    <lineage>
        <taxon>Bacteria</taxon>
        <taxon>Bacillati</taxon>
        <taxon>Bacillota</taxon>
        <taxon>Bacilli</taxon>
        <taxon>Bacillales</taxon>
        <taxon>Listeriaceae</taxon>
        <taxon>Listeria</taxon>
    </lineage>
</organism>
<comment type="caution">
    <text evidence="1">The sequence shown here is derived from an EMBL/GenBank/DDBJ whole genome shotgun (WGS) entry which is preliminary data.</text>
</comment>
<evidence type="ECO:0000313" key="1">
    <source>
        <dbReference type="EMBL" id="MBC1398623.1"/>
    </source>
</evidence>
<accession>A0A841YEF6</accession>
<dbReference type="Proteomes" id="UP000571128">
    <property type="component" value="Unassembled WGS sequence"/>
</dbReference>
<evidence type="ECO:0008006" key="3">
    <source>
        <dbReference type="Google" id="ProtNLM"/>
    </source>
</evidence>
<gene>
    <name evidence="1" type="ORF">HB844_07045</name>
</gene>
<sequence length="114" mass="13159">MKKIIILLSCVVIIFLGILAYKQYQRFITPKLVQVNGIQYVLTEGETDDNAIDKKLGVINKVVDRYSYLNNDFESNFLPIGSSLYSSKEEPGEQIIYQYDGRLYEANQLQQKNK</sequence>
<dbReference type="RefSeq" id="WP_115095925.1">
    <property type="nucleotide sequence ID" value="NZ_JAARPY010000006.1"/>
</dbReference>
<evidence type="ECO:0000313" key="2">
    <source>
        <dbReference type="Proteomes" id="UP000571128"/>
    </source>
</evidence>
<dbReference type="EMBL" id="JAARPY010000006">
    <property type="protein sequence ID" value="MBC1398623.1"/>
    <property type="molecule type" value="Genomic_DNA"/>
</dbReference>
<protein>
    <recommendedName>
        <fullName evidence="3">DUF3139 domain-containing protein</fullName>
    </recommendedName>
</protein>
<proteinExistence type="predicted"/>
<name>A0A841YEF6_9LIST</name>
<reference evidence="1 2" key="1">
    <citation type="submission" date="2020-03" db="EMBL/GenBank/DDBJ databases">
        <title>Soil Listeria distribution.</title>
        <authorList>
            <person name="Liao J."/>
            <person name="Wiedmann M."/>
        </authorList>
    </citation>
    <scope>NUCLEOTIDE SEQUENCE [LARGE SCALE GENOMIC DNA]</scope>
    <source>
        <strain evidence="1 2">FSL L7-1645</strain>
    </source>
</reference>
<dbReference type="AlphaFoldDB" id="A0A841YEF6"/>